<dbReference type="Proteomes" id="UP000184192">
    <property type="component" value="Unassembled WGS sequence"/>
</dbReference>
<keyword evidence="1" id="KW-0472">Membrane</keyword>
<dbReference type="NCBIfam" id="NF033879">
    <property type="entry name" value="smalltalk"/>
    <property type="match status" value="1"/>
</dbReference>
<keyword evidence="3" id="KW-1185">Reference proteome</keyword>
<sequence length="30" mass="3087">MKKSVWKKILKVVMAIVSAALGALGGGAMK</sequence>
<dbReference type="AlphaFoldDB" id="A0A1M6LFX0"/>
<dbReference type="RefSeq" id="WP_021967149.1">
    <property type="nucleotide sequence ID" value="NZ_FQZN01000048.1"/>
</dbReference>
<reference evidence="3" key="1">
    <citation type="submission" date="2016-11" db="EMBL/GenBank/DDBJ databases">
        <authorList>
            <person name="Varghese N."/>
            <person name="Submissions S."/>
        </authorList>
    </citation>
    <scope>NUCLEOTIDE SEQUENCE [LARGE SCALE GENOMIC DNA]</scope>
    <source>
        <strain evidence="3">DSM 26884</strain>
    </source>
</reference>
<accession>A0A1M6LFX0</accession>
<evidence type="ECO:0000313" key="2">
    <source>
        <dbReference type="EMBL" id="SHJ70107.1"/>
    </source>
</evidence>
<evidence type="ECO:0008006" key="4">
    <source>
        <dbReference type="Google" id="ProtNLM"/>
    </source>
</evidence>
<evidence type="ECO:0000256" key="1">
    <source>
        <dbReference type="SAM" id="Phobius"/>
    </source>
</evidence>
<proteinExistence type="predicted"/>
<dbReference type="EMBL" id="FQZN01000048">
    <property type="protein sequence ID" value="SHJ70107.1"/>
    <property type="molecule type" value="Genomic_DNA"/>
</dbReference>
<dbReference type="Pfam" id="PF20096">
    <property type="entry name" value="DUF6486"/>
    <property type="match status" value="1"/>
</dbReference>
<gene>
    <name evidence="2" type="ORF">SAMN05444350_14811</name>
</gene>
<evidence type="ECO:0000313" key="3">
    <source>
        <dbReference type="Proteomes" id="UP000184192"/>
    </source>
</evidence>
<organism evidence="2 3">
    <name type="scientific">Bacteroides stercorirosoris</name>
    <dbReference type="NCBI Taxonomy" id="871324"/>
    <lineage>
        <taxon>Bacteria</taxon>
        <taxon>Pseudomonadati</taxon>
        <taxon>Bacteroidota</taxon>
        <taxon>Bacteroidia</taxon>
        <taxon>Bacteroidales</taxon>
        <taxon>Bacteroidaceae</taxon>
        <taxon>Bacteroides</taxon>
    </lineage>
</organism>
<dbReference type="InterPro" id="IPR045505">
    <property type="entry name" value="DUF6486"/>
</dbReference>
<dbReference type="GeneID" id="92715115"/>
<feature type="transmembrane region" description="Helical" evidence="1">
    <location>
        <begin position="12"/>
        <end position="29"/>
    </location>
</feature>
<keyword evidence="1" id="KW-1133">Transmembrane helix</keyword>
<protein>
    <recommendedName>
        <fullName evidence="4">Smalltalk protein</fullName>
    </recommendedName>
</protein>
<keyword evidence="1" id="KW-0812">Transmembrane</keyword>
<name>A0A1M6LFX0_9BACE</name>